<gene>
    <name evidence="1" type="ORF">EYC84_005882</name>
</gene>
<organism evidence="1 2">
    <name type="scientific">Monilinia fructicola</name>
    <name type="common">Brown rot fungus</name>
    <name type="synonym">Ciboria fructicola</name>
    <dbReference type="NCBI Taxonomy" id="38448"/>
    <lineage>
        <taxon>Eukaryota</taxon>
        <taxon>Fungi</taxon>
        <taxon>Dikarya</taxon>
        <taxon>Ascomycota</taxon>
        <taxon>Pezizomycotina</taxon>
        <taxon>Leotiomycetes</taxon>
        <taxon>Helotiales</taxon>
        <taxon>Sclerotiniaceae</taxon>
        <taxon>Monilinia</taxon>
    </lineage>
</organism>
<dbReference type="OrthoDB" id="3552691at2759"/>
<dbReference type="EMBL" id="VICG01000003">
    <property type="protein sequence ID" value="KAA8574406.1"/>
    <property type="molecule type" value="Genomic_DNA"/>
</dbReference>
<proteinExistence type="predicted"/>
<dbReference type="VEuPathDB" id="FungiDB:MFRU_015g01210"/>
<dbReference type="Proteomes" id="UP000322873">
    <property type="component" value="Unassembled WGS sequence"/>
</dbReference>
<evidence type="ECO:0000313" key="2">
    <source>
        <dbReference type="Proteomes" id="UP000322873"/>
    </source>
</evidence>
<name>A0A5M9K2Q2_MONFR</name>
<reference evidence="1 2" key="1">
    <citation type="submission" date="2019-06" db="EMBL/GenBank/DDBJ databases">
        <title>Genome Sequence of the Brown Rot Fungal Pathogen Monilinia fructicola.</title>
        <authorList>
            <person name="De Miccolis Angelini R.M."/>
            <person name="Landi L."/>
            <person name="Abate D."/>
            <person name="Pollastro S."/>
            <person name="Romanazzi G."/>
            <person name="Faretra F."/>
        </authorList>
    </citation>
    <scope>NUCLEOTIDE SEQUENCE [LARGE SCALE GENOMIC DNA]</scope>
    <source>
        <strain evidence="1 2">Mfrc123</strain>
    </source>
</reference>
<sequence length="296" mass="33725">MAYTFASPCRSICHDLTNFLFDNEQSNTTTEQGSEYDADTEAAGVEDNRSIASPAQVITLPVIAWRTVNTTPLGATRVAEVHVFAQADIIDRGHWHALRTSQIEPRQSTHPQSGGWSHVSISPQSTLQIKIADTRPSEFEDTQFGIIRGSEGPVFNGAQTHTSQATVVRPHKAPSRYLKMFNNLALRPKRIGVDMPQLKANFRKYKKEYTSAATIKQINSIRYRIAHVGTGTKEENDFELAAIESEWGSLWDRRRWLKQEMLRIKSLYTLARRRRQERIQYDLRASYDIAFIKSLE</sequence>
<comment type="caution">
    <text evidence="1">The sequence shown here is derived from an EMBL/GenBank/DDBJ whole genome shotgun (WGS) entry which is preliminary data.</text>
</comment>
<keyword evidence="2" id="KW-1185">Reference proteome</keyword>
<protein>
    <submittedName>
        <fullName evidence="1">Uncharacterized protein</fullName>
    </submittedName>
</protein>
<accession>A0A5M9K2Q2</accession>
<evidence type="ECO:0000313" key="1">
    <source>
        <dbReference type="EMBL" id="KAA8574406.1"/>
    </source>
</evidence>
<dbReference type="AlphaFoldDB" id="A0A5M9K2Q2"/>